<evidence type="ECO:0000256" key="1">
    <source>
        <dbReference type="SAM" id="MobiDB-lite"/>
    </source>
</evidence>
<evidence type="ECO:0000313" key="2">
    <source>
        <dbReference type="EMBL" id="TEB37738.1"/>
    </source>
</evidence>
<name>A0A4Y7TV31_COPMI</name>
<sequence>MHTCEGCNRTFEKLDSFSRHQRRCASLKLKQALALETFQAELLNRDNLPATPGTSSAEQAQHPTPTYLGINQHAGVTPSKDRLEDTSFSGGEPMVTIDEGIKLPRIETFSGQDWWASVMGDNPAGQGGPHGAGVPFRTKTNHFGIYRIFPSGKLSDNPDILYGDDHLSDSPGFQQTMDRADSGWWRQLGSDSSLQVVAAQKEPPVNNSTFLLLQWYWDPTTATKTFADADKLVKDVILHPDFTKEDFENYLGTARETEKLNQFLNSPESLLPTSDRWMQSSLSLPLPCPGYDFTTTNPPVFKVDGLYHRKMLDVIKASLSEPSAQYLHFTGFEEYFKPPLGGRDQRIYSEIYNSNAFLRAEERVKKQAAASGSQLKASVLALQLGDKIQDAYIKEFHHAPQSALLTHLHKELFQLIWYELIDEEFVKAYNDGFKWKCADGITRLLFPRILTYSADYPEKALIACIKSLGNHPCPLCLVTKEEICNLGTPADFANHEDKYCFDNHPLWYDIESAQKRLFKGESITSTWFKDKLEVQSITPSRSTFSKRLEHDDYFQVFSILTLDLLHEIEIGTWKATFTHLIRMLQSVGQTSVARLNSRYRHIPSFGRDTIRHFSNDTAEMKRLGARDFEDLLQCSIPVFRNLFHKQRHSDRIRVLLFEFATWHALAKLRRHTETTIKDLCTSTAQLGELLRDFADNLSPKYLTKELLSERERRIRTQARKGLDIQNETTKESRTRKFNLSTFKLHAMGHYPEAILEYGTTDNYSTQIGESQHRHVKRWYTRVRKGNATFVTGITRQQRHEGALFQLKAHAEKGRGCTIDTTKQLFLPFEYSEKLEKAPAYLHHQISNARRKENRIVLPDWIEENSGDPAFKDFLPRLKTHLLLRLHRQSFQGDEHAFTATELNSVIIEDQTIYSHKGARFNYTTYNGRREQDSIGTWKNANVMMLAHEDNPSGHGLWYARVVGVLHCRVIHNTPSAALGVRSKDMEFLWVHWLGLQSDHEYGWKAKDLPKVGFIDKRVDNTMAFGFLDLLEVIRAVHLIPSFTEGKGNNGMPRTIARPSVENNLDWNYFYVNIDMFMRYRGGGVGHTSTAAATRHFLDDRDVLDTTEEDEADVNMNDRSDSDSEVEEGDEIEAMEEGSTSELGDEHLDEELDFDYDWDDIVQLSGEEDEEDPEDISPEDGEEEQDKNGHEIVGFARF</sequence>
<feature type="compositionally biased region" description="Acidic residues" evidence="1">
    <location>
        <begin position="1146"/>
        <end position="1184"/>
    </location>
</feature>
<reference evidence="2 3" key="1">
    <citation type="journal article" date="2019" name="Nat. Ecol. Evol.">
        <title>Megaphylogeny resolves global patterns of mushroom evolution.</title>
        <authorList>
            <person name="Varga T."/>
            <person name="Krizsan K."/>
            <person name="Foldi C."/>
            <person name="Dima B."/>
            <person name="Sanchez-Garcia M."/>
            <person name="Sanchez-Ramirez S."/>
            <person name="Szollosi G.J."/>
            <person name="Szarkandi J.G."/>
            <person name="Papp V."/>
            <person name="Albert L."/>
            <person name="Andreopoulos W."/>
            <person name="Angelini C."/>
            <person name="Antonin V."/>
            <person name="Barry K.W."/>
            <person name="Bougher N.L."/>
            <person name="Buchanan P."/>
            <person name="Buyck B."/>
            <person name="Bense V."/>
            <person name="Catcheside P."/>
            <person name="Chovatia M."/>
            <person name="Cooper J."/>
            <person name="Damon W."/>
            <person name="Desjardin D."/>
            <person name="Finy P."/>
            <person name="Geml J."/>
            <person name="Haridas S."/>
            <person name="Hughes K."/>
            <person name="Justo A."/>
            <person name="Karasinski D."/>
            <person name="Kautmanova I."/>
            <person name="Kiss B."/>
            <person name="Kocsube S."/>
            <person name="Kotiranta H."/>
            <person name="LaButti K.M."/>
            <person name="Lechner B.E."/>
            <person name="Liimatainen K."/>
            <person name="Lipzen A."/>
            <person name="Lukacs Z."/>
            <person name="Mihaltcheva S."/>
            <person name="Morgado L.N."/>
            <person name="Niskanen T."/>
            <person name="Noordeloos M.E."/>
            <person name="Ohm R.A."/>
            <person name="Ortiz-Santana B."/>
            <person name="Ovrebo C."/>
            <person name="Racz N."/>
            <person name="Riley R."/>
            <person name="Savchenko A."/>
            <person name="Shiryaev A."/>
            <person name="Soop K."/>
            <person name="Spirin V."/>
            <person name="Szebenyi C."/>
            <person name="Tomsovsky M."/>
            <person name="Tulloss R.E."/>
            <person name="Uehling J."/>
            <person name="Grigoriev I.V."/>
            <person name="Vagvolgyi C."/>
            <person name="Papp T."/>
            <person name="Martin F.M."/>
            <person name="Miettinen O."/>
            <person name="Hibbett D.S."/>
            <person name="Nagy L.G."/>
        </authorList>
    </citation>
    <scope>NUCLEOTIDE SEQUENCE [LARGE SCALE GENOMIC DNA]</scope>
    <source>
        <strain evidence="2 3">FP101781</strain>
    </source>
</reference>
<dbReference type="InterPro" id="IPR041078">
    <property type="entry name" value="Plavaka"/>
</dbReference>
<accession>A0A4Y7TV31</accession>
<feature type="region of interest" description="Disordered" evidence="1">
    <location>
        <begin position="1104"/>
        <end position="1197"/>
    </location>
</feature>
<dbReference type="Pfam" id="PF18759">
    <property type="entry name" value="Plavaka"/>
    <property type="match status" value="1"/>
</dbReference>
<feature type="compositionally biased region" description="Acidic residues" evidence="1">
    <location>
        <begin position="1122"/>
        <end position="1135"/>
    </location>
</feature>
<gene>
    <name evidence="2" type="ORF">FA13DRAFT_1704901</name>
</gene>
<protein>
    <submittedName>
        <fullName evidence="2">Uncharacterized protein</fullName>
    </submittedName>
</protein>
<dbReference type="AlphaFoldDB" id="A0A4Y7TV31"/>
<dbReference type="OrthoDB" id="2687259at2759"/>
<proteinExistence type="predicted"/>
<organism evidence="2 3">
    <name type="scientific">Coprinellus micaceus</name>
    <name type="common">Glistening ink-cap mushroom</name>
    <name type="synonym">Coprinus micaceus</name>
    <dbReference type="NCBI Taxonomy" id="71717"/>
    <lineage>
        <taxon>Eukaryota</taxon>
        <taxon>Fungi</taxon>
        <taxon>Dikarya</taxon>
        <taxon>Basidiomycota</taxon>
        <taxon>Agaricomycotina</taxon>
        <taxon>Agaricomycetes</taxon>
        <taxon>Agaricomycetidae</taxon>
        <taxon>Agaricales</taxon>
        <taxon>Agaricineae</taxon>
        <taxon>Psathyrellaceae</taxon>
        <taxon>Coprinellus</taxon>
    </lineage>
</organism>
<dbReference type="Proteomes" id="UP000298030">
    <property type="component" value="Unassembled WGS sequence"/>
</dbReference>
<dbReference type="EMBL" id="QPFP01000003">
    <property type="protein sequence ID" value="TEB37738.1"/>
    <property type="molecule type" value="Genomic_DNA"/>
</dbReference>
<evidence type="ECO:0000313" key="3">
    <source>
        <dbReference type="Proteomes" id="UP000298030"/>
    </source>
</evidence>
<dbReference type="STRING" id="71717.A0A4Y7TV31"/>
<comment type="caution">
    <text evidence="2">The sequence shown here is derived from an EMBL/GenBank/DDBJ whole genome shotgun (WGS) entry which is preliminary data.</text>
</comment>
<keyword evidence="3" id="KW-1185">Reference proteome</keyword>